<keyword evidence="1" id="KW-0418">Kinase</keyword>
<evidence type="ECO:0000259" key="2">
    <source>
        <dbReference type="Pfam" id="PF13581"/>
    </source>
</evidence>
<dbReference type="OrthoDB" id="9798941at2"/>
<evidence type="ECO:0000313" key="4">
    <source>
        <dbReference type="Proteomes" id="UP000288096"/>
    </source>
</evidence>
<dbReference type="GO" id="GO:0004674">
    <property type="term" value="F:protein serine/threonine kinase activity"/>
    <property type="evidence" value="ECO:0007669"/>
    <property type="project" value="UniProtKB-KW"/>
</dbReference>
<dbReference type="InterPro" id="IPR036890">
    <property type="entry name" value="HATPase_C_sf"/>
</dbReference>
<keyword evidence="3" id="KW-0067">ATP-binding</keyword>
<keyword evidence="1" id="KW-0808">Transferase</keyword>
<evidence type="ECO:0000256" key="1">
    <source>
        <dbReference type="ARBA" id="ARBA00022527"/>
    </source>
</evidence>
<comment type="caution">
    <text evidence="3">The sequence shown here is derived from an EMBL/GenBank/DDBJ whole genome shotgun (WGS) entry which is preliminary data.</text>
</comment>
<sequence length="144" mass="15930">MATKTIKLTIDSSLKNVYLIDMIIETLCTLVPLSDDQSFWVKLCVVEAVNNSIIHAYRSQPGQDVEVIFSLNGNRMTIQVCDSGKAMKDVVLKTGPGTGPEDTDDMNAKGRGLAIIREMMDEVRYGTENGRNCLTMTKVLAENR</sequence>
<organism evidence="3 4">
    <name type="scientific">Desulfonema ishimotonii</name>
    <dbReference type="NCBI Taxonomy" id="45657"/>
    <lineage>
        <taxon>Bacteria</taxon>
        <taxon>Pseudomonadati</taxon>
        <taxon>Thermodesulfobacteriota</taxon>
        <taxon>Desulfobacteria</taxon>
        <taxon>Desulfobacterales</taxon>
        <taxon>Desulfococcaceae</taxon>
        <taxon>Desulfonema</taxon>
    </lineage>
</organism>
<gene>
    <name evidence="3" type="ORF">DENIS_1307</name>
</gene>
<dbReference type="SUPFAM" id="SSF55874">
    <property type="entry name" value="ATPase domain of HSP90 chaperone/DNA topoisomerase II/histidine kinase"/>
    <property type="match status" value="1"/>
</dbReference>
<dbReference type="InterPro" id="IPR050267">
    <property type="entry name" value="Anti-sigma-factor_SerPK"/>
</dbReference>
<dbReference type="CDD" id="cd16936">
    <property type="entry name" value="HATPase_RsbW-like"/>
    <property type="match status" value="1"/>
</dbReference>
<dbReference type="Gene3D" id="3.30.565.10">
    <property type="entry name" value="Histidine kinase-like ATPase, C-terminal domain"/>
    <property type="match status" value="1"/>
</dbReference>
<dbReference type="InterPro" id="IPR003594">
    <property type="entry name" value="HATPase_dom"/>
</dbReference>
<dbReference type="PANTHER" id="PTHR35526">
    <property type="entry name" value="ANTI-SIGMA-F FACTOR RSBW-RELATED"/>
    <property type="match status" value="1"/>
</dbReference>
<dbReference type="RefSeq" id="WP_124327785.1">
    <property type="nucleotide sequence ID" value="NZ_BEXT01000001.1"/>
</dbReference>
<keyword evidence="1" id="KW-0723">Serine/threonine-protein kinase</keyword>
<dbReference type="Pfam" id="PF13581">
    <property type="entry name" value="HATPase_c_2"/>
    <property type="match status" value="1"/>
</dbReference>
<accession>A0A401FTR7</accession>
<proteinExistence type="predicted"/>
<reference evidence="4" key="1">
    <citation type="submission" date="2017-11" db="EMBL/GenBank/DDBJ databases">
        <authorList>
            <person name="Watanabe M."/>
            <person name="Kojima H."/>
        </authorList>
    </citation>
    <scope>NUCLEOTIDE SEQUENCE [LARGE SCALE GENOMIC DNA]</scope>
    <source>
        <strain evidence="4">Tokyo 01</strain>
    </source>
</reference>
<dbReference type="Proteomes" id="UP000288096">
    <property type="component" value="Unassembled WGS sequence"/>
</dbReference>
<dbReference type="PANTHER" id="PTHR35526:SF3">
    <property type="entry name" value="ANTI-SIGMA-F FACTOR RSBW"/>
    <property type="match status" value="1"/>
</dbReference>
<keyword evidence="3" id="KW-0547">Nucleotide-binding</keyword>
<name>A0A401FTR7_9BACT</name>
<keyword evidence="4" id="KW-1185">Reference proteome</keyword>
<dbReference type="AlphaFoldDB" id="A0A401FTR7"/>
<reference evidence="4" key="2">
    <citation type="submission" date="2019-01" db="EMBL/GenBank/DDBJ databases">
        <title>Genome sequence of Desulfonema ishimotonii strain Tokyo 01.</title>
        <authorList>
            <person name="Fukui M."/>
        </authorList>
    </citation>
    <scope>NUCLEOTIDE SEQUENCE [LARGE SCALE GENOMIC DNA]</scope>
    <source>
        <strain evidence="4">Tokyo 01</strain>
    </source>
</reference>
<dbReference type="EMBL" id="BEXT01000001">
    <property type="protein sequence ID" value="GBC60356.1"/>
    <property type="molecule type" value="Genomic_DNA"/>
</dbReference>
<evidence type="ECO:0000313" key="3">
    <source>
        <dbReference type="EMBL" id="GBC60356.1"/>
    </source>
</evidence>
<protein>
    <submittedName>
        <fullName evidence="3">ATP-binding protein</fullName>
    </submittedName>
</protein>
<dbReference type="GO" id="GO:0005524">
    <property type="term" value="F:ATP binding"/>
    <property type="evidence" value="ECO:0007669"/>
    <property type="project" value="UniProtKB-KW"/>
</dbReference>
<feature type="domain" description="Histidine kinase/HSP90-like ATPase" evidence="2">
    <location>
        <begin position="13"/>
        <end position="138"/>
    </location>
</feature>